<dbReference type="GO" id="GO:0003723">
    <property type="term" value="F:RNA binding"/>
    <property type="evidence" value="ECO:0007669"/>
    <property type="project" value="UniProtKB-UniRule"/>
</dbReference>
<evidence type="ECO:0000259" key="13">
    <source>
        <dbReference type="PROSITE" id="PS51975"/>
    </source>
</evidence>
<dbReference type="PANTHER" id="PTHR10954:SF23">
    <property type="entry name" value="RIBONUCLEASE"/>
    <property type="match status" value="1"/>
</dbReference>
<dbReference type="GO" id="GO:0005737">
    <property type="term" value="C:cytoplasm"/>
    <property type="evidence" value="ECO:0007669"/>
    <property type="project" value="UniProtKB-SubCell"/>
</dbReference>
<evidence type="ECO:0000256" key="2">
    <source>
        <dbReference type="ARBA" id="ARBA00004065"/>
    </source>
</evidence>
<evidence type="ECO:0000256" key="5">
    <source>
        <dbReference type="ARBA" id="ARBA00022490"/>
    </source>
</evidence>
<comment type="subcellular location">
    <subcellularLocation>
        <location evidence="3">Cytoplasm</location>
    </subcellularLocation>
</comment>
<evidence type="ECO:0000256" key="9">
    <source>
        <dbReference type="ARBA" id="ARBA00022801"/>
    </source>
</evidence>
<keyword evidence="9 11" id="KW-0378">Hydrolase</keyword>
<comment type="catalytic activity">
    <reaction evidence="1 11 12">
        <text>Endonucleolytic cleavage to 5'-phosphomonoester.</text>
        <dbReference type="EC" id="3.1.26.4"/>
    </reaction>
</comment>
<evidence type="ECO:0000256" key="10">
    <source>
        <dbReference type="ARBA" id="ARBA00023211"/>
    </source>
</evidence>
<dbReference type="GO" id="GO:0043137">
    <property type="term" value="P:DNA replication, removal of RNA primer"/>
    <property type="evidence" value="ECO:0007669"/>
    <property type="project" value="TreeGrafter"/>
</dbReference>
<dbReference type="Pfam" id="PF01351">
    <property type="entry name" value="RNase_HII"/>
    <property type="match status" value="1"/>
</dbReference>
<dbReference type="PANTHER" id="PTHR10954">
    <property type="entry name" value="RIBONUCLEASE H2 SUBUNIT A"/>
    <property type="match status" value="1"/>
</dbReference>
<sequence length="214" mass="25421">MRGIIGIDEVWRWPWAGPVVAWAVFFRTSDKPKLKILEELDDSKNLTKIKRSKLSKDIRTLEKKWLCICWIWVIGNEIIDEVGIRNANKQAMQLALDEVKSKISDLKSVRIKIDWRDNYEFDRNDLPVKYIIKWDSKIDEIKAASIIAKVTRDKIMEDYAKIHPWYHFETNVWYWTQKHQKALKALWTCPLHRKSYLPIKNALILEEKAIQSSL</sequence>
<feature type="binding site" evidence="11">
    <location>
        <position position="9"/>
    </location>
    <ligand>
        <name>a divalent metal cation</name>
        <dbReference type="ChEBI" id="CHEBI:60240"/>
    </ligand>
</feature>
<keyword evidence="10" id="KW-0464">Manganese</keyword>
<keyword evidence="6 11" id="KW-0540">Nuclease</keyword>
<comment type="cofactor">
    <cofactor evidence="11">
        <name>Mn(2+)</name>
        <dbReference type="ChEBI" id="CHEBI:29035"/>
    </cofactor>
    <cofactor evidence="11">
        <name>Mg(2+)</name>
        <dbReference type="ChEBI" id="CHEBI:18420"/>
    </cofactor>
    <text evidence="11">Manganese or magnesium. Binds 1 divalent metal ion per monomer in the absence of substrate. May bind a second metal ion after substrate binding.</text>
</comment>
<feature type="binding site" evidence="11">
    <location>
        <position position="8"/>
    </location>
    <ligand>
        <name>a divalent metal cation</name>
        <dbReference type="ChEBI" id="CHEBI:60240"/>
    </ligand>
</feature>
<dbReference type="PROSITE" id="PS51975">
    <property type="entry name" value="RNASE_H_2"/>
    <property type="match status" value="1"/>
</dbReference>
<feature type="domain" description="RNase H type-2" evidence="13">
    <location>
        <begin position="2"/>
        <end position="208"/>
    </location>
</feature>
<evidence type="ECO:0000256" key="12">
    <source>
        <dbReference type="RuleBase" id="RU003515"/>
    </source>
</evidence>
<evidence type="ECO:0000256" key="8">
    <source>
        <dbReference type="ARBA" id="ARBA00022759"/>
    </source>
</evidence>
<dbReference type="InterPro" id="IPR012337">
    <property type="entry name" value="RNaseH-like_sf"/>
</dbReference>
<dbReference type="CDD" id="cd07182">
    <property type="entry name" value="RNase_HII_bacteria_HII_like"/>
    <property type="match status" value="1"/>
</dbReference>
<comment type="similarity">
    <text evidence="4">Belongs to the RNase HII family. RnhC subfamily.</text>
</comment>
<evidence type="ECO:0000313" key="14">
    <source>
        <dbReference type="EMBL" id="EKE30066.1"/>
    </source>
</evidence>
<dbReference type="EC" id="3.1.26.4" evidence="12"/>
<dbReference type="Gene3D" id="3.30.420.10">
    <property type="entry name" value="Ribonuclease H-like superfamily/Ribonuclease H"/>
    <property type="match status" value="1"/>
</dbReference>
<proteinExistence type="inferred from homology"/>
<dbReference type="EMBL" id="AMFJ01000050">
    <property type="protein sequence ID" value="EKE30066.1"/>
    <property type="molecule type" value="Genomic_DNA"/>
</dbReference>
<evidence type="ECO:0000256" key="6">
    <source>
        <dbReference type="ARBA" id="ARBA00022722"/>
    </source>
</evidence>
<evidence type="ECO:0000256" key="11">
    <source>
        <dbReference type="PROSITE-ProRule" id="PRU01319"/>
    </source>
</evidence>
<reference evidence="14" key="1">
    <citation type="journal article" date="2012" name="Science">
        <title>Fermentation, hydrogen, and sulfur metabolism in multiple uncultivated bacterial phyla.</title>
        <authorList>
            <person name="Wrighton K.C."/>
            <person name="Thomas B.C."/>
            <person name="Sharon I."/>
            <person name="Miller C.S."/>
            <person name="Castelle C.J."/>
            <person name="VerBerkmoes N.C."/>
            <person name="Wilkins M.J."/>
            <person name="Hettich R.L."/>
            <person name="Lipton M.S."/>
            <person name="Williams K.H."/>
            <person name="Long P.E."/>
            <person name="Banfield J.F."/>
        </authorList>
    </citation>
    <scope>NUCLEOTIDE SEQUENCE [LARGE SCALE GENOMIC DNA]</scope>
</reference>
<dbReference type="GO" id="GO:0006298">
    <property type="term" value="P:mismatch repair"/>
    <property type="evidence" value="ECO:0007669"/>
    <property type="project" value="TreeGrafter"/>
</dbReference>
<dbReference type="InterPro" id="IPR024567">
    <property type="entry name" value="RNase_HII/HIII_dom"/>
</dbReference>
<keyword evidence="7 11" id="KW-0479">Metal-binding</keyword>
<evidence type="ECO:0000256" key="4">
    <source>
        <dbReference type="ARBA" id="ARBA00008378"/>
    </source>
</evidence>
<dbReference type="GO" id="GO:0004523">
    <property type="term" value="F:RNA-DNA hybrid ribonuclease activity"/>
    <property type="evidence" value="ECO:0007669"/>
    <property type="project" value="UniProtKB-UniRule"/>
</dbReference>
<comment type="caution">
    <text evidence="14">The sequence shown here is derived from an EMBL/GenBank/DDBJ whole genome shotgun (WGS) entry which is preliminary data.</text>
</comment>
<comment type="function">
    <text evidence="2 12">Endonuclease that specifically degrades the RNA of RNA-DNA hybrids.</text>
</comment>
<evidence type="ECO:0000256" key="1">
    <source>
        <dbReference type="ARBA" id="ARBA00000077"/>
    </source>
</evidence>
<dbReference type="InterPro" id="IPR036397">
    <property type="entry name" value="RNaseH_sf"/>
</dbReference>
<evidence type="ECO:0000256" key="7">
    <source>
        <dbReference type="ARBA" id="ARBA00022723"/>
    </source>
</evidence>
<dbReference type="GO" id="GO:0032299">
    <property type="term" value="C:ribonuclease H2 complex"/>
    <property type="evidence" value="ECO:0007669"/>
    <property type="project" value="TreeGrafter"/>
</dbReference>
<keyword evidence="5" id="KW-0963">Cytoplasm</keyword>
<dbReference type="GO" id="GO:0046872">
    <property type="term" value="F:metal ion binding"/>
    <property type="evidence" value="ECO:0007669"/>
    <property type="project" value="UniProtKB-KW"/>
</dbReference>
<feature type="binding site" evidence="11">
    <location>
        <position position="114"/>
    </location>
    <ligand>
        <name>a divalent metal cation</name>
        <dbReference type="ChEBI" id="CHEBI:60240"/>
    </ligand>
</feature>
<keyword evidence="8 11" id="KW-0255">Endonuclease</keyword>
<accession>K2FFZ1</accession>
<dbReference type="SUPFAM" id="SSF53098">
    <property type="entry name" value="Ribonuclease H-like"/>
    <property type="match status" value="1"/>
</dbReference>
<dbReference type="InterPro" id="IPR022898">
    <property type="entry name" value="RNase_HII"/>
</dbReference>
<gene>
    <name evidence="14" type="ORF">ACD_2C00050G0011</name>
</gene>
<dbReference type="InterPro" id="IPR001352">
    <property type="entry name" value="RNase_HII/HIII"/>
</dbReference>
<name>K2FFZ1_9BACT</name>
<dbReference type="AlphaFoldDB" id="K2FFZ1"/>
<protein>
    <recommendedName>
        <fullName evidence="12">Ribonuclease</fullName>
        <ecNumber evidence="12">3.1.26.4</ecNumber>
    </recommendedName>
</protein>
<evidence type="ECO:0000256" key="3">
    <source>
        <dbReference type="ARBA" id="ARBA00004496"/>
    </source>
</evidence>
<organism evidence="14">
    <name type="scientific">uncultured bacterium</name>
    <name type="common">gcode 4</name>
    <dbReference type="NCBI Taxonomy" id="1234023"/>
    <lineage>
        <taxon>Bacteria</taxon>
        <taxon>environmental samples</taxon>
    </lineage>
</organism>